<accession>A0ACC6KXH6</accession>
<gene>
    <name evidence="1" type="ORF">J2X78_002506</name>
</gene>
<dbReference type="Proteomes" id="UP001246858">
    <property type="component" value="Unassembled WGS sequence"/>
</dbReference>
<keyword evidence="2" id="KW-1185">Reference proteome</keyword>
<evidence type="ECO:0000313" key="1">
    <source>
        <dbReference type="EMBL" id="MDR6783941.1"/>
    </source>
</evidence>
<proteinExistence type="predicted"/>
<reference evidence="1" key="1">
    <citation type="submission" date="2023-07" db="EMBL/GenBank/DDBJ databases">
        <title>Sorghum-associated microbial communities from plants grown in Nebraska, USA.</title>
        <authorList>
            <person name="Schachtman D."/>
        </authorList>
    </citation>
    <scope>NUCLEOTIDE SEQUENCE</scope>
    <source>
        <strain evidence="1">2697</strain>
    </source>
</reference>
<name>A0ACC6KXH6_9SPHI</name>
<organism evidence="1 2">
    <name type="scientific">Pedobacter africanus</name>
    <dbReference type="NCBI Taxonomy" id="151894"/>
    <lineage>
        <taxon>Bacteria</taxon>
        <taxon>Pseudomonadati</taxon>
        <taxon>Bacteroidota</taxon>
        <taxon>Sphingobacteriia</taxon>
        <taxon>Sphingobacteriales</taxon>
        <taxon>Sphingobacteriaceae</taxon>
        <taxon>Pedobacter</taxon>
    </lineage>
</organism>
<evidence type="ECO:0000313" key="2">
    <source>
        <dbReference type="Proteomes" id="UP001246858"/>
    </source>
</evidence>
<dbReference type="EMBL" id="JAVDTF010000002">
    <property type="protein sequence ID" value="MDR6783941.1"/>
    <property type="molecule type" value="Genomic_DNA"/>
</dbReference>
<comment type="caution">
    <text evidence="1">The sequence shown here is derived from an EMBL/GenBank/DDBJ whole genome shotgun (WGS) entry which is preliminary data.</text>
</comment>
<sequence length="367" mass="40835">MRLRYYSMVAGMLLLVSCSKELKVSSAPDFEVTLDKTSYKVGDEVFFNIKGGAADEISFYSGEINKQYAYKEGRTIDISAASLTMELQNSVQLGAQVNQLAIMYSTDFNGDYSSVAALKKATWTDITSRWPLATNATFVPVVPALPASQDISRDISALKVPGKPLYIGFRYLTKSQAANGIARQWFVQGFAIKSKVQYDGTSPIVLANQANAGFRIVDDNKVNDARALSLVTTSRITLQGNLYRHPGLAIYNPDDPMYDPKNPKYDPRDPGFDANAVFPKFVPFDPSSPYNDPEVEHWAISKAIDIDRISIEPDYPESIKLYNNQPLKQHKYIYTTPGTYKVVFVAANRTIDETKSVVREITVTITP</sequence>
<protein>
    <submittedName>
        <fullName evidence="1">Uncharacterized protein</fullName>
    </submittedName>
</protein>